<comment type="caution">
    <text evidence="7">The sequence shown here is derived from an EMBL/GenBank/DDBJ whole genome shotgun (WGS) entry which is preliminary data.</text>
</comment>
<evidence type="ECO:0000256" key="3">
    <source>
        <dbReference type="ARBA" id="ARBA00022692"/>
    </source>
</evidence>
<keyword evidence="2" id="KW-1003">Cell membrane</keyword>
<dbReference type="PANTHER" id="PTHR30250">
    <property type="entry name" value="PST FAMILY PREDICTED COLANIC ACID TRANSPORTER"/>
    <property type="match status" value="1"/>
</dbReference>
<feature type="transmembrane region" description="Helical" evidence="6">
    <location>
        <begin position="313"/>
        <end position="335"/>
    </location>
</feature>
<dbReference type="EMBL" id="AHXS01000002">
    <property type="protein sequence ID" value="ELB41972.1"/>
    <property type="molecule type" value="Genomic_DNA"/>
</dbReference>
<accession>A0A829A5P5</accession>
<feature type="transmembrane region" description="Helical" evidence="6">
    <location>
        <begin position="7"/>
        <end position="29"/>
    </location>
</feature>
<keyword evidence="4 6" id="KW-1133">Transmembrane helix</keyword>
<gene>
    <name evidence="7" type="ORF">OKA_02918</name>
</gene>
<organism evidence="7 8">
    <name type="scientific">Enterococcus faecium EnGen0026</name>
    <dbReference type="NCBI Taxonomy" id="1138917"/>
    <lineage>
        <taxon>Bacteria</taxon>
        <taxon>Bacillati</taxon>
        <taxon>Bacillota</taxon>
        <taxon>Bacilli</taxon>
        <taxon>Lactobacillales</taxon>
        <taxon>Enterococcaceae</taxon>
        <taxon>Enterococcus</taxon>
    </lineage>
</organism>
<feature type="transmembrane region" description="Helical" evidence="6">
    <location>
        <begin position="162"/>
        <end position="181"/>
    </location>
</feature>
<dbReference type="Proteomes" id="UP000010504">
    <property type="component" value="Unassembled WGS sequence"/>
</dbReference>
<feature type="transmembrane region" description="Helical" evidence="6">
    <location>
        <begin position="398"/>
        <end position="420"/>
    </location>
</feature>
<sequence>MEIQRKYGAALSYLNIIIKNAVTFLYTPFLLNTVGQADYGLFQMTNSVVMSLSLLSMGFSSAYVKFYMEYKVQDNKKAMKKLNGLYILLFSIIGLFAVVIGMILALNTTTLFGNSLIESEIILTKKLMIVLVLNIGLTFPSSVFDANIIVNEQFIFQQTRQIIQSLLVPVISVILILNGFGVLAIGFTQLIVTLIFLILNLDYCLKKLNMEFAFKNLPFNLFKQLAMFSFFILLNQLVDLINNNGPNFVLGMVRGAKDVATFAVALQVKNMFFVLSTSLSSVFVPKVNEIVNKNNDKTVLTALMIKVGRLQMAILFFILGGFIVLGKKFISLWAGPENLDAYWLIIFMVVPSIIPLSQNIGIEIQRAMNKHIFRSITYSLFAILNIIITFLGTKYLGLFGASLGYVLSIVFANGVLMNWYYQKKMGLHIKEFWFNTAKVSVPFILTTGVLMLIRLYIPINNLFSFFLFAMVYVFMYVFIFIRFSANNFEKSQLLSIVKR</sequence>
<evidence type="ECO:0000256" key="1">
    <source>
        <dbReference type="ARBA" id="ARBA00004651"/>
    </source>
</evidence>
<dbReference type="InterPro" id="IPR002797">
    <property type="entry name" value="Polysacc_synth"/>
</dbReference>
<evidence type="ECO:0008006" key="9">
    <source>
        <dbReference type="Google" id="ProtNLM"/>
    </source>
</evidence>
<feature type="transmembrane region" description="Helical" evidence="6">
    <location>
        <begin position="463"/>
        <end position="483"/>
    </location>
</feature>
<dbReference type="PANTHER" id="PTHR30250:SF26">
    <property type="entry name" value="PSMA PROTEIN"/>
    <property type="match status" value="1"/>
</dbReference>
<dbReference type="RefSeq" id="WP_002342455.1">
    <property type="nucleotide sequence ID" value="NZ_KB029912.1"/>
</dbReference>
<comment type="subcellular location">
    <subcellularLocation>
        <location evidence="1">Cell membrane</location>
        <topology evidence="1">Multi-pass membrane protein</topology>
    </subcellularLocation>
</comment>
<feature type="transmembrane region" description="Helical" evidence="6">
    <location>
        <begin position="85"/>
        <end position="107"/>
    </location>
</feature>
<proteinExistence type="predicted"/>
<protein>
    <recommendedName>
        <fullName evidence="9">Polysaccharide biosynthesis protein</fullName>
    </recommendedName>
</protein>
<feature type="transmembrane region" description="Helical" evidence="6">
    <location>
        <begin position="432"/>
        <end position="457"/>
    </location>
</feature>
<dbReference type="InterPro" id="IPR050833">
    <property type="entry name" value="Poly_Biosynth_Transport"/>
</dbReference>
<feature type="transmembrane region" description="Helical" evidence="6">
    <location>
        <begin position="41"/>
        <end position="64"/>
    </location>
</feature>
<evidence type="ECO:0000256" key="6">
    <source>
        <dbReference type="SAM" id="Phobius"/>
    </source>
</evidence>
<feature type="transmembrane region" description="Helical" evidence="6">
    <location>
        <begin position="127"/>
        <end position="150"/>
    </location>
</feature>
<evidence type="ECO:0000256" key="4">
    <source>
        <dbReference type="ARBA" id="ARBA00022989"/>
    </source>
</evidence>
<dbReference type="GO" id="GO:0005886">
    <property type="term" value="C:plasma membrane"/>
    <property type="evidence" value="ECO:0007669"/>
    <property type="project" value="UniProtKB-SubCell"/>
</dbReference>
<evidence type="ECO:0000256" key="5">
    <source>
        <dbReference type="ARBA" id="ARBA00023136"/>
    </source>
</evidence>
<feature type="transmembrane region" description="Helical" evidence="6">
    <location>
        <begin position="341"/>
        <end position="360"/>
    </location>
</feature>
<reference evidence="7 8" key="1">
    <citation type="submission" date="2012-12" db="EMBL/GenBank/DDBJ databases">
        <title>The Genome Sequence of Enterococcus faecium E2039.</title>
        <authorList>
            <consortium name="The Broad Institute Genome Sequencing Platform"/>
            <consortium name="The Broad Institute Genome Sequencing Center for Infectious Disease"/>
            <person name="Earl A.M."/>
            <person name="Gilmore M.S."/>
            <person name="van Schaik W."/>
            <person name="Lebreton F."/>
            <person name="Willems R.J."/>
            <person name="Walker B."/>
            <person name="Young S.K."/>
            <person name="Zeng Q."/>
            <person name="Gargeya S."/>
            <person name="Fitzgerald M."/>
            <person name="Haas B."/>
            <person name="Abouelleil A."/>
            <person name="Alvarado L."/>
            <person name="Arachchi H.M."/>
            <person name="Berlin A.M."/>
            <person name="Chapman S.B."/>
            <person name="Dewar J."/>
            <person name="Goldberg J."/>
            <person name="Griggs A."/>
            <person name="Gujja S."/>
            <person name="Hansen M."/>
            <person name="Howarth C."/>
            <person name="Imamovic A."/>
            <person name="Larimer J."/>
            <person name="McCowan C."/>
            <person name="Murphy C."/>
            <person name="Neiman D."/>
            <person name="Pearson M."/>
            <person name="Priest M."/>
            <person name="Roberts A."/>
            <person name="Saif S."/>
            <person name="Shea T."/>
            <person name="Sisk P."/>
            <person name="Sykes S."/>
            <person name="Wortman J."/>
            <person name="Nusbaum C."/>
            <person name="Birren B."/>
        </authorList>
    </citation>
    <scope>NUCLEOTIDE SEQUENCE [LARGE SCALE GENOMIC DNA]</scope>
    <source>
        <strain evidence="7 8">E2039</strain>
    </source>
</reference>
<keyword evidence="5 6" id="KW-0472">Membrane</keyword>
<keyword evidence="3 6" id="KW-0812">Transmembrane</keyword>
<name>A0A829A5P5_ENTFC</name>
<feature type="transmembrane region" description="Helical" evidence="6">
    <location>
        <begin position="372"/>
        <end position="392"/>
    </location>
</feature>
<dbReference type="Pfam" id="PF01943">
    <property type="entry name" value="Polysacc_synt"/>
    <property type="match status" value="1"/>
</dbReference>
<dbReference type="AlphaFoldDB" id="A0A829A5P5"/>
<evidence type="ECO:0000256" key="2">
    <source>
        <dbReference type="ARBA" id="ARBA00022475"/>
    </source>
</evidence>
<evidence type="ECO:0000313" key="7">
    <source>
        <dbReference type="EMBL" id="ELB41972.1"/>
    </source>
</evidence>
<evidence type="ECO:0000313" key="8">
    <source>
        <dbReference type="Proteomes" id="UP000010504"/>
    </source>
</evidence>